<evidence type="ECO:0000259" key="2">
    <source>
        <dbReference type="Pfam" id="PF20597"/>
    </source>
</evidence>
<evidence type="ECO:0000313" key="3">
    <source>
        <dbReference type="EMBL" id="KLV10832.1"/>
    </source>
</evidence>
<dbReference type="RefSeq" id="WP_047884131.1">
    <property type="nucleotide sequence ID" value="NZ_LDOU01000005.1"/>
</dbReference>
<keyword evidence="1" id="KW-0732">Signal</keyword>
<evidence type="ECO:0000313" key="4">
    <source>
        <dbReference type="Proteomes" id="UP000035909"/>
    </source>
</evidence>
<name>A0A0J1K911_9GAMM</name>
<evidence type="ECO:0000256" key="1">
    <source>
        <dbReference type="SAM" id="SignalP"/>
    </source>
</evidence>
<dbReference type="AlphaFoldDB" id="A0A0J1K911"/>
<sequence>MRVSYSALLLSSLLYSGLAASGPIDLLNEYNLIVFNDLDSQSAVEGHTLVMGNLNGTASNYGTGSAPAGGSHPALVIGGDLNATVQIENGHNAVLGGVNNGAINFNGSGGSLTTDTSGYNFPQIQTDLTAYSAYLASLSSNSLLSTPSSCCGNALFNVNNTVGSSESVFAISASTLFENPYVQAYDIDFQGQNPYAVIINVAGSHIDDAAFTANPIGNFTNSAILDVIIWNFYEAETINLTRQLGGHLLAPLATLTNASNLKGAVVVNNLIQRALIQQPYDDSFPPVSGSYPVPAPATLPLLLIGIGGTLWCQRRPRRPSPAHAIAA</sequence>
<feature type="chain" id="PRO_5005254368" description="Choice-of-anchor A domain-containing protein" evidence="1">
    <location>
        <begin position="22"/>
        <end position="327"/>
    </location>
</feature>
<comment type="caution">
    <text evidence="3">The sequence shown here is derived from an EMBL/GenBank/DDBJ whole genome shotgun (WGS) entry which is preliminary data.</text>
</comment>
<gene>
    <name evidence="3" type="ORF">ABT57_05155</name>
</gene>
<dbReference type="Pfam" id="PF20597">
    <property type="entry name" value="pAdhesive_15"/>
    <property type="match status" value="1"/>
</dbReference>
<dbReference type="OrthoDB" id="8775303at2"/>
<dbReference type="InterPro" id="IPR026588">
    <property type="entry name" value="Choice_anch_A"/>
</dbReference>
<accession>A0A0J1K911</accession>
<dbReference type="Proteomes" id="UP000035909">
    <property type="component" value="Unassembled WGS sequence"/>
</dbReference>
<dbReference type="EMBL" id="LDOU01000005">
    <property type="protein sequence ID" value="KLV10832.1"/>
    <property type="molecule type" value="Genomic_DNA"/>
</dbReference>
<keyword evidence="4" id="KW-1185">Reference proteome</keyword>
<dbReference type="STRING" id="320778.ABT57_05155"/>
<protein>
    <recommendedName>
        <fullName evidence="2">Choice-of-anchor A domain-containing protein</fullName>
    </recommendedName>
</protein>
<organism evidence="3 4">
    <name type="scientific">Photobacterium ganghwense</name>
    <dbReference type="NCBI Taxonomy" id="320778"/>
    <lineage>
        <taxon>Bacteria</taxon>
        <taxon>Pseudomonadati</taxon>
        <taxon>Pseudomonadota</taxon>
        <taxon>Gammaproteobacteria</taxon>
        <taxon>Vibrionales</taxon>
        <taxon>Vibrionaceae</taxon>
        <taxon>Photobacterium</taxon>
    </lineage>
</organism>
<proteinExistence type="predicted"/>
<dbReference type="NCBIfam" id="TIGR04215">
    <property type="entry name" value="choice_anch_A"/>
    <property type="match status" value="1"/>
</dbReference>
<feature type="domain" description="Choice-of-anchor A" evidence="2">
    <location>
        <begin position="24"/>
        <end position="274"/>
    </location>
</feature>
<dbReference type="PATRIC" id="fig|320778.3.peg.1113"/>
<dbReference type="NCBIfam" id="TIGR02595">
    <property type="entry name" value="PEP_CTERM"/>
    <property type="match status" value="1"/>
</dbReference>
<feature type="signal peptide" evidence="1">
    <location>
        <begin position="1"/>
        <end position="21"/>
    </location>
</feature>
<dbReference type="InterPro" id="IPR013424">
    <property type="entry name" value="Ice-binding_C"/>
</dbReference>
<reference evidence="3 4" key="1">
    <citation type="submission" date="2015-05" db="EMBL/GenBank/DDBJ databases">
        <title>Photobacterium galathea sp. nov.</title>
        <authorList>
            <person name="Machado H."/>
            <person name="Gram L."/>
        </authorList>
    </citation>
    <scope>NUCLEOTIDE SEQUENCE [LARGE SCALE GENOMIC DNA]</scope>
    <source>
        <strain evidence="3 4">DSM 22954</strain>
    </source>
</reference>